<feature type="region of interest" description="Disordered" evidence="1">
    <location>
        <begin position="1"/>
        <end position="28"/>
    </location>
</feature>
<evidence type="ECO:0000256" key="1">
    <source>
        <dbReference type="SAM" id="MobiDB-lite"/>
    </source>
</evidence>
<evidence type="ECO:0000313" key="4">
    <source>
        <dbReference type="Proteomes" id="UP000251075"/>
    </source>
</evidence>
<evidence type="ECO:0000313" key="3">
    <source>
        <dbReference type="EMBL" id="RAU21683.1"/>
    </source>
</evidence>
<gene>
    <name evidence="3" type="ORF">CU669_11945</name>
</gene>
<keyword evidence="4" id="KW-1185">Reference proteome</keyword>
<dbReference type="InterPro" id="IPR025375">
    <property type="entry name" value="DUF4365"/>
</dbReference>
<name>A0A364NXA0_9PROT</name>
<dbReference type="AlphaFoldDB" id="A0A364NXA0"/>
<protein>
    <recommendedName>
        <fullName evidence="2">DUF4365 domain-containing protein</fullName>
    </recommendedName>
</protein>
<dbReference type="OrthoDB" id="516854at2"/>
<proteinExistence type="predicted"/>
<dbReference type="EMBL" id="PGTO01000008">
    <property type="protein sequence ID" value="RAU21683.1"/>
    <property type="molecule type" value="Genomic_DNA"/>
</dbReference>
<feature type="domain" description="DUF4365" evidence="2">
    <location>
        <begin position="54"/>
        <end position="196"/>
    </location>
</feature>
<sequence length="203" mass="22735">MAYRKSSRSRLQNSELQGTGGLRSIPSARYPFPAPTKLGGDAGGMPVTARMECFSRAFVQAICARAGYQYNIPSSDFDSIDGEIEGRYGVRPSVGFQLKATSQDLVCKGNIHFSLPAKNYDDLRIDTLRPRILLVVLLPKEEEDWLHFAPNLLVMRRGAYWLSLRGKMPITTNSVTVKVPLSQPFNPDTLDAMMRKVDRREPL</sequence>
<organism evidence="3 4">
    <name type="scientific">Paramagnetospirillum kuznetsovii</name>
    <dbReference type="NCBI Taxonomy" id="2053833"/>
    <lineage>
        <taxon>Bacteria</taxon>
        <taxon>Pseudomonadati</taxon>
        <taxon>Pseudomonadota</taxon>
        <taxon>Alphaproteobacteria</taxon>
        <taxon>Rhodospirillales</taxon>
        <taxon>Magnetospirillaceae</taxon>
        <taxon>Paramagnetospirillum</taxon>
    </lineage>
</organism>
<accession>A0A364NXA0</accession>
<reference evidence="3 4" key="1">
    <citation type="submission" date="2017-11" db="EMBL/GenBank/DDBJ databases">
        <title>Draft genome sequence of magnetotactic bacterium Magnetospirillum kuznetsovii LBB-42.</title>
        <authorList>
            <person name="Grouzdev D.S."/>
            <person name="Rysina M.S."/>
            <person name="Baslerov R.V."/>
            <person name="Koziaeva V."/>
        </authorList>
    </citation>
    <scope>NUCLEOTIDE SEQUENCE [LARGE SCALE GENOMIC DNA]</scope>
    <source>
        <strain evidence="3 4">LBB-42</strain>
    </source>
</reference>
<comment type="caution">
    <text evidence="3">The sequence shown here is derived from an EMBL/GenBank/DDBJ whole genome shotgun (WGS) entry which is preliminary data.</text>
</comment>
<dbReference type="Proteomes" id="UP000251075">
    <property type="component" value="Unassembled WGS sequence"/>
</dbReference>
<dbReference type="Pfam" id="PF14280">
    <property type="entry name" value="DUF4365"/>
    <property type="match status" value="1"/>
</dbReference>
<evidence type="ECO:0000259" key="2">
    <source>
        <dbReference type="Pfam" id="PF14280"/>
    </source>
</evidence>
<dbReference type="RefSeq" id="WP_112144952.1">
    <property type="nucleotide sequence ID" value="NZ_PGTO01000008.1"/>
</dbReference>